<protein>
    <submittedName>
        <fullName evidence="2">Uncharacterized protein</fullName>
    </submittedName>
</protein>
<organism evidence="2 3">
    <name type="scientific">Aldrovandia affinis</name>
    <dbReference type="NCBI Taxonomy" id="143900"/>
    <lineage>
        <taxon>Eukaryota</taxon>
        <taxon>Metazoa</taxon>
        <taxon>Chordata</taxon>
        <taxon>Craniata</taxon>
        <taxon>Vertebrata</taxon>
        <taxon>Euteleostomi</taxon>
        <taxon>Actinopterygii</taxon>
        <taxon>Neopterygii</taxon>
        <taxon>Teleostei</taxon>
        <taxon>Notacanthiformes</taxon>
        <taxon>Halosauridae</taxon>
        <taxon>Aldrovandia</taxon>
    </lineage>
</organism>
<sequence>MLKFPIKLLISFTRWLGASTPGHWGPRKCGAAFAQVQCGLTNGCRGAIISALTLLPSYCGATFLTAGGRMAGHSRMALAAHFPTNKEPNLEHHSTRPQRRDMTADLRGSGGDALAPRGPLPYLSTAPLPLVQTVAALHL</sequence>
<feature type="compositionally biased region" description="Basic and acidic residues" evidence="1">
    <location>
        <begin position="88"/>
        <end position="104"/>
    </location>
</feature>
<evidence type="ECO:0000313" key="2">
    <source>
        <dbReference type="EMBL" id="KAJ8399759.1"/>
    </source>
</evidence>
<dbReference type="EMBL" id="JAINUG010000081">
    <property type="protein sequence ID" value="KAJ8399759.1"/>
    <property type="molecule type" value="Genomic_DNA"/>
</dbReference>
<dbReference type="Proteomes" id="UP001221898">
    <property type="component" value="Unassembled WGS sequence"/>
</dbReference>
<gene>
    <name evidence="2" type="ORF">AAFF_G00408640</name>
</gene>
<name>A0AAD7SBX1_9TELE</name>
<dbReference type="AlphaFoldDB" id="A0AAD7SBX1"/>
<accession>A0AAD7SBX1</accession>
<evidence type="ECO:0000313" key="3">
    <source>
        <dbReference type="Proteomes" id="UP001221898"/>
    </source>
</evidence>
<feature type="region of interest" description="Disordered" evidence="1">
    <location>
        <begin position="84"/>
        <end position="110"/>
    </location>
</feature>
<comment type="caution">
    <text evidence="2">The sequence shown here is derived from an EMBL/GenBank/DDBJ whole genome shotgun (WGS) entry which is preliminary data.</text>
</comment>
<keyword evidence="3" id="KW-1185">Reference proteome</keyword>
<reference evidence="2" key="1">
    <citation type="journal article" date="2023" name="Science">
        <title>Genome structures resolve the early diversification of teleost fishes.</title>
        <authorList>
            <person name="Parey E."/>
            <person name="Louis A."/>
            <person name="Montfort J."/>
            <person name="Bouchez O."/>
            <person name="Roques C."/>
            <person name="Iampietro C."/>
            <person name="Lluch J."/>
            <person name="Castinel A."/>
            <person name="Donnadieu C."/>
            <person name="Desvignes T."/>
            <person name="Floi Bucao C."/>
            <person name="Jouanno E."/>
            <person name="Wen M."/>
            <person name="Mejri S."/>
            <person name="Dirks R."/>
            <person name="Jansen H."/>
            <person name="Henkel C."/>
            <person name="Chen W.J."/>
            <person name="Zahm M."/>
            <person name="Cabau C."/>
            <person name="Klopp C."/>
            <person name="Thompson A.W."/>
            <person name="Robinson-Rechavi M."/>
            <person name="Braasch I."/>
            <person name="Lecointre G."/>
            <person name="Bobe J."/>
            <person name="Postlethwait J.H."/>
            <person name="Berthelot C."/>
            <person name="Roest Crollius H."/>
            <person name="Guiguen Y."/>
        </authorList>
    </citation>
    <scope>NUCLEOTIDE SEQUENCE</scope>
    <source>
        <strain evidence="2">NC1722</strain>
    </source>
</reference>
<proteinExistence type="predicted"/>
<evidence type="ECO:0000256" key="1">
    <source>
        <dbReference type="SAM" id="MobiDB-lite"/>
    </source>
</evidence>